<evidence type="ECO:0000259" key="11">
    <source>
        <dbReference type="PROSITE" id="PS50157"/>
    </source>
</evidence>
<evidence type="ECO:0000256" key="8">
    <source>
        <dbReference type="ARBA" id="ARBA00023242"/>
    </source>
</evidence>
<evidence type="ECO:0000256" key="2">
    <source>
        <dbReference type="ARBA" id="ARBA00022723"/>
    </source>
</evidence>
<organism evidence="12 13">
    <name type="scientific">Scytalidium lignicola</name>
    <name type="common">Hyphomycete</name>
    <dbReference type="NCBI Taxonomy" id="5539"/>
    <lineage>
        <taxon>Eukaryota</taxon>
        <taxon>Fungi</taxon>
        <taxon>Dikarya</taxon>
        <taxon>Ascomycota</taxon>
        <taxon>Pezizomycotina</taxon>
        <taxon>Leotiomycetes</taxon>
        <taxon>Leotiomycetes incertae sedis</taxon>
        <taxon>Scytalidium</taxon>
    </lineage>
</organism>
<feature type="region of interest" description="Disordered" evidence="10">
    <location>
        <begin position="374"/>
        <end position="447"/>
    </location>
</feature>
<reference evidence="12 13" key="1">
    <citation type="submission" date="2018-05" db="EMBL/GenBank/DDBJ databases">
        <title>Draft genome sequence of Scytalidium lignicola DSM 105466, a ubiquitous saprotrophic fungus.</title>
        <authorList>
            <person name="Buettner E."/>
            <person name="Gebauer A.M."/>
            <person name="Hofrichter M."/>
            <person name="Liers C."/>
            <person name="Kellner H."/>
        </authorList>
    </citation>
    <scope>NUCLEOTIDE SEQUENCE [LARGE SCALE GENOMIC DNA]</scope>
    <source>
        <strain evidence="12 13">DSM 105466</strain>
    </source>
</reference>
<feature type="region of interest" description="Disordered" evidence="10">
    <location>
        <begin position="238"/>
        <end position="272"/>
    </location>
</feature>
<dbReference type="GO" id="GO:0008270">
    <property type="term" value="F:zinc ion binding"/>
    <property type="evidence" value="ECO:0007669"/>
    <property type="project" value="UniProtKB-KW"/>
</dbReference>
<dbReference type="PANTHER" id="PTHR46179:SF13">
    <property type="entry name" value="C2H2-TYPE DOMAIN-CONTAINING PROTEIN"/>
    <property type="match status" value="1"/>
</dbReference>
<feature type="non-terminal residue" evidence="12">
    <location>
        <position position="1"/>
    </location>
</feature>
<evidence type="ECO:0000256" key="10">
    <source>
        <dbReference type="SAM" id="MobiDB-lite"/>
    </source>
</evidence>
<dbReference type="Proteomes" id="UP000258309">
    <property type="component" value="Unassembled WGS sequence"/>
</dbReference>
<evidence type="ECO:0000256" key="4">
    <source>
        <dbReference type="ARBA" id="ARBA00022771"/>
    </source>
</evidence>
<feature type="compositionally biased region" description="Basic and acidic residues" evidence="10">
    <location>
        <begin position="239"/>
        <end position="251"/>
    </location>
</feature>
<accession>A0A3E2HDI7</accession>
<evidence type="ECO:0000256" key="3">
    <source>
        <dbReference type="ARBA" id="ARBA00022737"/>
    </source>
</evidence>
<keyword evidence="5" id="KW-0862">Zinc</keyword>
<name>A0A3E2HDI7_SCYLI</name>
<feature type="compositionally biased region" description="Polar residues" evidence="10">
    <location>
        <begin position="378"/>
        <end position="389"/>
    </location>
</feature>
<evidence type="ECO:0000313" key="13">
    <source>
        <dbReference type="Proteomes" id="UP000258309"/>
    </source>
</evidence>
<feature type="non-terminal residue" evidence="12">
    <location>
        <position position="492"/>
    </location>
</feature>
<keyword evidence="2" id="KW-0479">Metal-binding</keyword>
<dbReference type="GO" id="GO:0005634">
    <property type="term" value="C:nucleus"/>
    <property type="evidence" value="ECO:0007669"/>
    <property type="project" value="UniProtKB-SubCell"/>
</dbReference>
<evidence type="ECO:0000256" key="6">
    <source>
        <dbReference type="ARBA" id="ARBA00023015"/>
    </source>
</evidence>
<evidence type="ECO:0000256" key="7">
    <source>
        <dbReference type="ARBA" id="ARBA00023163"/>
    </source>
</evidence>
<feature type="compositionally biased region" description="Low complexity" evidence="10">
    <location>
        <begin position="391"/>
        <end position="414"/>
    </location>
</feature>
<dbReference type="SUPFAM" id="SSF57667">
    <property type="entry name" value="beta-beta-alpha zinc fingers"/>
    <property type="match status" value="2"/>
</dbReference>
<feature type="region of interest" description="Disordered" evidence="10">
    <location>
        <begin position="1"/>
        <end position="39"/>
    </location>
</feature>
<evidence type="ECO:0000256" key="1">
    <source>
        <dbReference type="ARBA" id="ARBA00004123"/>
    </source>
</evidence>
<dbReference type="Gene3D" id="3.30.160.60">
    <property type="entry name" value="Classic Zinc Finger"/>
    <property type="match status" value="3"/>
</dbReference>
<feature type="domain" description="C2H2-type" evidence="11">
    <location>
        <begin position="340"/>
        <end position="367"/>
    </location>
</feature>
<feature type="domain" description="C2H2-type" evidence="11">
    <location>
        <begin position="309"/>
        <end position="339"/>
    </location>
</feature>
<comment type="subcellular location">
    <subcellularLocation>
        <location evidence="1">Nucleus</location>
    </subcellularLocation>
</comment>
<proteinExistence type="predicted"/>
<dbReference type="PROSITE" id="PS50157">
    <property type="entry name" value="ZINC_FINGER_C2H2_2"/>
    <property type="match status" value="3"/>
</dbReference>
<keyword evidence="8" id="KW-0539">Nucleus</keyword>
<keyword evidence="7" id="KW-0804">Transcription</keyword>
<keyword evidence="13" id="KW-1185">Reference proteome</keyword>
<feature type="region of interest" description="Disordered" evidence="10">
    <location>
        <begin position="141"/>
        <end position="165"/>
    </location>
</feature>
<feature type="compositionally biased region" description="Polar residues" evidence="10">
    <location>
        <begin position="1"/>
        <end position="10"/>
    </location>
</feature>
<dbReference type="InterPro" id="IPR036236">
    <property type="entry name" value="Znf_C2H2_sf"/>
</dbReference>
<feature type="domain" description="C2H2-type" evidence="11">
    <location>
        <begin position="277"/>
        <end position="306"/>
    </location>
</feature>
<dbReference type="InterPro" id="IPR013087">
    <property type="entry name" value="Znf_C2H2_type"/>
</dbReference>
<sequence length="492" mass="54857">MELTPQSRSPRSPYHYDTSNTQNLYEYPSPAHSDSRYPSTESIRDLALYSAQMSTASGGGNCGAVPQQLQSSAATNWSAIVQQGSTSRSSNSTPNILSAEYDPFAPFPPTISSSYSHDIYSTHPAEVGIFPVSPVTSSSQRSSFSSAPASDVFHRPGTMHPYTPRVKMEDHPEYIPVPESMILSSAEHSHSLTVSAGSYPGSMEIVYGEQAPGGWSKLEIAPGQELPSLASLPARYHRRSEGHEERATGPHDHRRTPSAIARSRPPRKLTTKEEANFQCQVNGCGKLFSRSYNFKAHMETHDASREYPFPCPIEDCTKKFVRKTDLQRHHQSVHMKQRNHKCDYCGRYFARKDTLRRHMEDGCSKRFDIETVDFRPQSYGSSSGQNSMKTGPRGRPNQPRQPYNPTTTTTTTTTHYSPPQGGPAPSTSRAYGERPDYIPAESGDSPRRAETRIMYSNIPQPLLAPIRPIGKPAFHYTTLHYTTPKQRRDTVL</sequence>
<dbReference type="OMA" id="HTDPAHA"/>
<evidence type="ECO:0000256" key="5">
    <source>
        <dbReference type="ARBA" id="ARBA00022833"/>
    </source>
</evidence>
<gene>
    <name evidence="12" type="ORF">B7463_g4956</name>
</gene>
<keyword evidence="4 9" id="KW-0863">Zinc-finger</keyword>
<protein>
    <recommendedName>
        <fullName evidence="11">C2H2-type domain-containing protein</fullName>
    </recommendedName>
</protein>
<dbReference type="PROSITE" id="PS00028">
    <property type="entry name" value="ZINC_FINGER_C2H2_1"/>
    <property type="match status" value="2"/>
</dbReference>
<dbReference type="STRING" id="5539.A0A3E2HDI7"/>
<dbReference type="OrthoDB" id="6910977at2759"/>
<dbReference type="EMBL" id="NCSJ02000076">
    <property type="protein sequence ID" value="RFU31417.1"/>
    <property type="molecule type" value="Genomic_DNA"/>
</dbReference>
<dbReference type="AlphaFoldDB" id="A0A3E2HDI7"/>
<comment type="caution">
    <text evidence="12">The sequence shown here is derived from an EMBL/GenBank/DDBJ whole genome shotgun (WGS) entry which is preliminary data.</text>
</comment>
<dbReference type="Pfam" id="PF00096">
    <property type="entry name" value="zf-C2H2"/>
    <property type="match status" value="3"/>
</dbReference>
<evidence type="ECO:0000256" key="9">
    <source>
        <dbReference type="PROSITE-ProRule" id="PRU00042"/>
    </source>
</evidence>
<dbReference type="InterPro" id="IPR051061">
    <property type="entry name" value="Zinc_finger_trans_reg"/>
</dbReference>
<dbReference type="SMART" id="SM00355">
    <property type="entry name" value="ZnF_C2H2"/>
    <property type="match status" value="3"/>
</dbReference>
<keyword evidence="3" id="KW-0677">Repeat</keyword>
<feature type="compositionally biased region" description="Low complexity" evidence="10">
    <location>
        <begin position="141"/>
        <end position="151"/>
    </location>
</feature>
<dbReference type="PANTHER" id="PTHR46179">
    <property type="entry name" value="ZINC FINGER PROTEIN"/>
    <property type="match status" value="1"/>
</dbReference>
<evidence type="ECO:0000313" key="12">
    <source>
        <dbReference type="EMBL" id="RFU31417.1"/>
    </source>
</evidence>
<dbReference type="FunFam" id="3.30.160.60:FF:000032">
    <property type="entry name" value="Krueppel-like factor 4"/>
    <property type="match status" value="1"/>
</dbReference>
<keyword evidence="6" id="KW-0805">Transcription regulation</keyword>
<dbReference type="GO" id="GO:0006357">
    <property type="term" value="P:regulation of transcription by RNA polymerase II"/>
    <property type="evidence" value="ECO:0007669"/>
    <property type="project" value="TreeGrafter"/>
</dbReference>